<proteinExistence type="predicted"/>
<keyword evidence="1" id="KW-0472">Membrane</keyword>
<evidence type="ECO:0000313" key="2">
    <source>
        <dbReference type="EMBL" id="HCT56829.1"/>
    </source>
</evidence>
<reference evidence="2 3" key="1">
    <citation type="journal article" date="2018" name="Nat. Biotechnol.">
        <title>A standardized bacterial taxonomy based on genome phylogeny substantially revises the tree of life.</title>
        <authorList>
            <person name="Parks D.H."/>
            <person name="Chuvochina M."/>
            <person name="Waite D.W."/>
            <person name="Rinke C."/>
            <person name="Skarshewski A."/>
            <person name="Chaumeil P.A."/>
            <person name="Hugenholtz P."/>
        </authorList>
    </citation>
    <scope>NUCLEOTIDE SEQUENCE [LARGE SCALE GENOMIC DNA]</scope>
    <source>
        <strain evidence="2">UBA8844</strain>
    </source>
</reference>
<dbReference type="EMBL" id="DPIY01000006">
    <property type="protein sequence ID" value="HCT56829.1"/>
    <property type="molecule type" value="Genomic_DNA"/>
</dbReference>
<accession>A0A3D4V6Q3</accession>
<evidence type="ECO:0000256" key="1">
    <source>
        <dbReference type="SAM" id="Phobius"/>
    </source>
</evidence>
<evidence type="ECO:0008006" key="4">
    <source>
        <dbReference type="Google" id="ProtNLM"/>
    </source>
</evidence>
<sequence length="736" mass="77862">MDAGAGIGRGGVDHAPPIMKAANVSSRTAPVEHLLHAVSARRAALSAGMGAAIGVDIGVLWELRHLVIPPLVPVQGTTLTLVVWALLRGMLFAGIGAAVGYLFARLRRTPQAAAADMEKLVPASRNLLFTALERSDPATSTRGTESLHIRDLVRDRAAQLASTVNVAALLPWTGVGRAIGVAVPLWIMAVAAARLIPAGAADRSVRDAIARVAGTASISRVDVTITPPTYTGRPAQSVRNPTRIDALEGSTLLITAAATADTLVVATDSGETRIPKPLRGDFVWRGTVQRDGFVALTPGAQAGDPHLMAIAMRTDAAPTARITAPARDLVVDSTRTSLPITIEAGDDIGLRLLELHITKVSGSGERFTFDEGRVPLHIVRSAPTQWRANGTIPLDSLLKEPGDLVVYRVRVADARPGAAPVESDAFIVERAAAGGIAAAGFALDPEEDRYAVSQQMVILKTERLIAAQKSLAGTAVEEQSRQLAAEQRRVRAEFVFMMGGEFEQALVADENGIADLDESHEAESEADLAAGRMVNRGRAALLTAIRAMSRAALTLGEQDLTTALRHERTALTNLQEAFARQRFLMRALSQREALDFTRRLSGTLDSVARAPLPTPVGDPATQRLAIRAILDTVLIGGEGRPSSGEPVPSYHQLALRVLQLDAGDARAQRIAGWLQQSAGRTPSAQAARDSASLALSGWLTSLSGGLSRGASGRDDATGIRDIQQQLGRVRQRSTPP</sequence>
<feature type="transmembrane region" description="Helical" evidence="1">
    <location>
        <begin position="81"/>
        <end position="104"/>
    </location>
</feature>
<keyword evidence="1" id="KW-1133">Transmembrane helix</keyword>
<gene>
    <name evidence="2" type="ORF">DGD08_06405</name>
</gene>
<name>A0A3D4V6Q3_9BACT</name>
<evidence type="ECO:0000313" key="3">
    <source>
        <dbReference type="Proteomes" id="UP000264071"/>
    </source>
</evidence>
<keyword evidence="1" id="KW-0812">Transmembrane</keyword>
<feature type="transmembrane region" description="Helical" evidence="1">
    <location>
        <begin position="43"/>
        <end position="61"/>
    </location>
</feature>
<organism evidence="2 3">
    <name type="scientific">Gemmatimonas aurantiaca</name>
    <dbReference type="NCBI Taxonomy" id="173480"/>
    <lineage>
        <taxon>Bacteria</taxon>
        <taxon>Pseudomonadati</taxon>
        <taxon>Gemmatimonadota</taxon>
        <taxon>Gemmatimonadia</taxon>
        <taxon>Gemmatimonadales</taxon>
        <taxon>Gemmatimonadaceae</taxon>
        <taxon>Gemmatimonas</taxon>
    </lineage>
</organism>
<protein>
    <recommendedName>
        <fullName evidence="4">DUF4175 domain-containing protein</fullName>
    </recommendedName>
</protein>
<comment type="caution">
    <text evidence="2">The sequence shown here is derived from an EMBL/GenBank/DDBJ whole genome shotgun (WGS) entry which is preliminary data.</text>
</comment>
<dbReference type="AlphaFoldDB" id="A0A3D4V6Q3"/>
<dbReference type="Proteomes" id="UP000264071">
    <property type="component" value="Unassembled WGS sequence"/>
</dbReference>